<dbReference type="Gene3D" id="1.10.10.10">
    <property type="entry name" value="Winged helix-like DNA-binding domain superfamily/Winged helix DNA-binding domain"/>
    <property type="match status" value="1"/>
</dbReference>
<comment type="caution">
    <text evidence="5">The sequence shown here is derived from an EMBL/GenBank/DDBJ whole genome shotgun (WGS) entry which is preliminary data.</text>
</comment>
<dbReference type="SUPFAM" id="SSF46785">
    <property type="entry name" value="Winged helix' DNA-binding domain"/>
    <property type="match status" value="1"/>
</dbReference>
<dbReference type="RefSeq" id="WP_378231273.1">
    <property type="nucleotide sequence ID" value="NZ_JBHSLL010000056.1"/>
</dbReference>
<organism evidence="5 6">
    <name type="scientific">Aquamicrobium segne</name>
    <dbReference type="NCBI Taxonomy" id="469547"/>
    <lineage>
        <taxon>Bacteria</taxon>
        <taxon>Pseudomonadati</taxon>
        <taxon>Pseudomonadota</taxon>
        <taxon>Alphaproteobacteria</taxon>
        <taxon>Hyphomicrobiales</taxon>
        <taxon>Phyllobacteriaceae</taxon>
        <taxon>Aquamicrobium</taxon>
    </lineage>
</organism>
<evidence type="ECO:0000313" key="5">
    <source>
        <dbReference type="EMBL" id="MFC5387366.1"/>
    </source>
</evidence>
<dbReference type="Proteomes" id="UP001596016">
    <property type="component" value="Unassembled WGS sequence"/>
</dbReference>
<dbReference type="PANTHER" id="PTHR43537:SF5">
    <property type="entry name" value="UXU OPERON TRANSCRIPTIONAL REGULATOR"/>
    <property type="match status" value="1"/>
</dbReference>
<protein>
    <submittedName>
        <fullName evidence="5">FCD domain-containing protein</fullName>
    </submittedName>
</protein>
<dbReference type="CDD" id="cd07377">
    <property type="entry name" value="WHTH_GntR"/>
    <property type="match status" value="1"/>
</dbReference>
<dbReference type="PRINTS" id="PR00035">
    <property type="entry name" value="HTHGNTR"/>
</dbReference>
<evidence type="ECO:0000256" key="1">
    <source>
        <dbReference type="ARBA" id="ARBA00023015"/>
    </source>
</evidence>
<dbReference type="InterPro" id="IPR008920">
    <property type="entry name" value="TF_FadR/GntR_C"/>
</dbReference>
<dbReference type="Pfam" id="PF07729">
    <property type="entry name" value="FCD"/>
    <property type="match status" value="1"/>
</dbReference>
<dbReference type="SMART" id="SM00895">
    <property type="entry name" value="FCD"/>
    <property type="match status" value="1"/>
</dbReference>
<keyword evidence="3" id="KW-0804">Transcription</keyword>
<feature type="domain" description="HTH gntR-type" evidence="4">
    <location>
        <begin position="13"/>
        <end position="81"/>
    </location>
</feature>
<evidence type="ECO:0000256" key="3">
    <source>
        <dbReference type="ARBA" id="ARBA00023163"/>
    </source>
</evidence>
<proteinExistence type="predicted"/>
<sequence>MSGFDEPVHLRRDRLSDQIARDLEARILSGELAIGDRLPSERDLMAHYGVGRPAVREALLWLNKTGMLSISTGDRSRVTAPDPRDLLQLLSGTAKMLVMRPEGIRQFQKSRIFVEVAMVREAVRQATPDDIGELEHLLHENIKHVADIDAFSASDNAFHQGIARIARDPLLDVLYEVVLDLLEAQRYKSLSHPEALERAVACHRNIFTAIRDRDADRAEAAMREHLETVISTYWDIHASNQPNKG</sequence>
<dbReference type="InterPro" id="IPR011711">
    <property type="entry name" value="GntR_C"/>
</dbReference>
<keyword evidence="2" id="KW-0238">DNA-binding</keyword>
<keyword evidence="6" id="KW-1185">Reference proteome</keyword>
<keyword evidence="1" id="KW-0805">Transcription regulation</keyword>
<dbReference type="PROSITE" id="PS50949">
    <property type="entry name" value="HTH_GNTR"/>
    <property type="match status" value="1"/>
</dbReference>
<evidence type="ECO:0000313" key="6">
    <source>
        <dbReference type="Proteomes" id="UP001596016"/>
    </source>
</evidence>
<dbReference type="InterPro" id="IPR036390">
    <property type="entry name" value="WH_DNA-bd_sf"/>
</dbReference>
<dbReference type="InterPro" id="IPR036388">
    <property type="entry name" value="WH-like_DNA-bd_sf"/>
</dbReference>
<evidence type="ECO:0000259" key="4">
    <source>
        <dbReference type="PROSITE" id="PS50949"/>
    </source>
</evidence>
<gene>
    <name evidence="5" type="ORF">ACFPLB_15510</name>
</gene>
<dbReference type="SUPFAM" id="SSF48008">
    <property type="entry name" value="GntR ligand-binding domain-like"/>
    <property type="match status" value="1"/>
</dbReference>
<dbReference type="SMART" id="SM00345">
    <property type="entry name" value="HTH_GNTR"/>
    <property type="match status" value="1"/>
</dbReference>
<name>A0ABW0H099_9HYPH</name>
<accession>A0ABW0H099</accession>
<evidence type="ECO:0000256" key="2">
    <source>
        <dbReference type="ARBA" id="ARBA00023125"/>
    </source>
</evidence>
<reference evidence="6" key="1">
    <citation type="journal article" date="2019" name="Int. J. Syst. Evol. Microbiol.">
        <title>The Global Catalogue of Microorganisms (GCM) 10K type strain sequencing project: providing services to taxonomists for standard genome sequencing and annotation.</title>
        <authorList>
            <consortium name="The Broad Institute Genomics Platform"/>
            <consortium name="The Broad Institute Genome Sequencing Center for Infectious Disease"/>
            <person name="Wu L."/>
            <person name="Ma J."/>
        </authorList>
    </citation>
    <scope>NUCLEOTIDE SEQUENCE [LARGE SCALE GENOMIC DNA]</scope>
    <source>
        <strain evidence="6">CGMCC 4.1415</strain>
    </source>
</reference>
<dbReference type="Gene3D" id="1.20.120.530">
    <property type="entry name" value="GntR ligand-binding domain-like"/>
    <property type="match status" value="1"/>
</dbReference>
<dbReference type="PANTHER" id="PTHR43537">
    <property type="entry name" value="TRANSCRIPTIONAL REGULATOR, GNTR FAMILY"/>
    <property type="match status" value="1"/>
</dbReference>
<dbReference type="Pfam" id="PF00392">
    <property type="entry name" value="GntR"/>
    <property type="match status" value="1"/>
</dbReference>
<dbReference type="EMBL" id="JBHSLL010000056">
    <property type="protein sequence ID" value="MFC5387366.1"/>
    <property type="molecule type" value="Genomic_DNA"/>
</dbReference>
<dbReference type="InterPro" id="IPR000524">
    <property type="entry name" value="Tscrpt_reg_HTH_GntR"/>
</dbReference>